<feature type="chain" id="PRO_5045087029" description="Lipid/polyisoprenoid-binding YceI-like domain-containing protein" evidence="1">
    <location>
        <begin position="20"/>
        <end position="179"/>
    </location>
</feature>
<dbReference type="PANTHER" id="PTHR34406">
    <property type="entry name" value="PROTEIN YCEI"/>
    <property type="match status" value="1"/>
</dbReference>
<dbReference type="SMART" id="SM00867">
    <property type="entry name" value="YceI"/>
    <property type="match status" value="1"/>
</dbReference>
<gene>
    <name evidence="3" type="ORF">GCM10011386_06810</name>
</gene>
<dbReference type="Gene3D" id="2.40.128.110">
    <property type="entry name" value="Lipid/polyisoprenoid-binding, YceI-like"/>
    <property type="match status" value="1"/>
</dbReference>
<dbReference type="RefSeq" id="WP_188747355.1">
    <property type="nucleotide sequence ID" value="NZ_BMIK01000001.1"/>
</dbReference>
<dbReference type="InterPro" id="IPR036761">
    <property type="entry name" value="TTHA0802/YceI-like_sf"/>
</dbReference>
<dbReference type="PANTHER" id="PTHR34406:SF1">
    <property type="entry name" value="PROTEIN YCEI"/>
    <property type="match status" value="1"/>
</dbReference>
<evidence type="ECO:0000256" key="1">
    <source>
        <dbReference type="SAM" id="SignalP"/>
    </source>
</evidence>
<organism evidence="3 4">
    <name type="scientific">Parapedobacter defluvii</name>
    <dbReference type="NCBI Taxonomy" id="2045106"/>
    <lineage>
        <taxon>Bacteria</taxon>
        <taxon>Pseudomonadati</taxon>
        <taxon>Bacteroidota</taxon>
        <taxon>Sphingobacteriia</taxon>
        <taxon>Sphingobacteriales</taxon>
        <taxon>Sphingobacteriaceae</taxon>
        <taxon>Parapedobacter</taxon>
    </lineage>
</organism>
<dbReference type="Proteomes" id="UP000597338">
    <property type="component" value="Unassembled WGS sequence"/>
</dbReference>
<proteinExistence type="predicted"/>
<accession>A0ABQ1L2V3</accession>
<dbReference type="SUPFAM" id="SSF101874">
    <property type="entry name" value="YceI-like"/>
    <property type="match status" value="1"/>
</dbReference>
<protein>
    <recommendedName>
        <fullName evidence="2">Lipid/polyisoprenoid-binding YceI-like domain-containing protein</fullName>
    </recommendedName>
</protein>
<name>A0ABQ1L2V3_9SPHI</name>
<keyword evidence="1" id="KW-0732">Signal</keyword>
<dbReference type="EMBL" id="BMIK01000001">
    <property type="protein sequence ID" value="GGC17576.1"/>
    <property type="molecule type" value="Genomic_DNA"/>
</dbReference>
<comment type="caution">
    <text evidence="3">The sequence shown here is derived from an EMBL/GenBank/DDBJ whole genome shotgun (WGS) entry which is preliminary data.</text>
</comment>
<evidence type="ECO:0000313" key="4">
    <source>
        <dbReference type="Proteomes" id="UP000597338"/>
    </source>
</evidence>
<reference evidence="4" key="1">
    <citation type="journal article" date="2019" name="Int. J. Syst. Evol. Microbiol.">
        <title>The Global Catalogue of Microorganisms (GCM) 10K type strain sequencing project: providing services to taxonomists for standard genome sequencing and annotation.</title>
        <authorList>
            <consortium name="The Broad Institute Genomics Platform"/>
            <consortium name="The Broad Institute Genome Sequencing Center for Infectious Disease"/>
            <person name="Wu L."/>
            <person name="Ma J."/>
        </authorList>
    </citation>
    <scope>NUCLEOTIDE SEQUENCE [LARGE SCALE GENOMIC DNA]</scope>
    <source>
        <strain evidence="4">CGMCC 1.15342</strain>
    </source>
</reference>
<feature type="signal peptide" evidence="1">
    <location>
        <begin position="1"/>
        <end position="19"/>
    </location>
</feature>
<dbReference type="Pfam" id="PF04264">
    <property type="entry name" value="YceI"/>
    <property type="match status" value="1"/>
</dbReference>
<keyword evidence="4" id="KW-1185">Reference proteome</keyword>
<dbReference type="InterPro" id="IPR007372">
    <property type="entry name" value="Lipid/polyisoprenoid-bd_YceI"/>
</dbReference>
<sequence length="179" mass="20180">MKKLIVWFFVLFLCRQVAAQDILVDKASRVSFFSEAPLENIAAVTSKAVSALGITTYEVAFKVPVTSFEFEKQLMREHFNENYLESEKYPYATFGGKINEQIDWNVGGIQQVTVVGNLDIHGVKRRYTTQATLEVTDTAIHAHAKFNVKLTNHGIKIPRVVVKNIAEEVEVEVSATYPK</sequence>
<feature type="domain" description="Lipid/polyisoprenoid-binding YceI-like" evidence="2">
    <location>
        <begin position="21"/>
        <end position="178"/>
    </location>
</feature>
<evidence type="ECO:0000313" key="3">
    <source>
        <dbReference type="EMBL" id="GGC17576.1"/>
    </source>
</evidence>
<evidence type="ECO:0000259" key="2">
    <source>
        <dbReference type="SMART" id="SM00867"/>
    </source>
</evidence>